<feature type="domain" description="L,D-TPase catalytic" evidence="11">
    <location>
        <begin position="92"/>
        <end position="231"/>
    </location>
</feature>
<reference evidence="13" key="1">
    <citation type="submission" date="2017-05" db="EMBL/GenBank/DDBJ databases">
        <authorList>
            <person name="Sharma S."/>
            <person name="Sidhu C."/>
            <person name="Pinnaka A.K."/>
        </authorList>
    </citation>
    <scope>NUCLEOTIDE SEQUENCE [LARGE SCALE GENOMIC DNA]</scope>
    <source>
        <strain evidence="13">AK93</strain>
    </source>
</reference>
<evidence type="ECO:0000259" key="11">
    <source>
        <dbReference type="PROSITE" id="PS52029"/>
    </source>
</evidence>
<name>A0A3E0WPI4_9GAMM</name>
<proteinExistence type="inferred from homology"/>
<evidence type="ECO:0000256" key="3">
    <source>
        <dbReference type="ARBA" id="ARBA00022676"/>
    </source>
</evidence>
<dbReference type="OrthoDB" id="9787225at2"/>
<evidence type="ECO:0000256" key="5">
    <source>
        <dbReference type="ARBA" id="ARBA00022801"/>
    </source>
</evidence>
<keyword evidence="10" id="KW-0732">Signal</keyword>
<feature type="chain" id="PRO_5017816594" description="L,D-TPase catalytic domain-containing protein" evidence="10">
    <location>
        <begin position="20"/>
        <end position="319"/>
    </location>
</feature>
<keyword evidence="5" id="KW-0378">Hydrolase</keyword>
<dbReference type="GO" id="GO:0071972">
    <property type="term" value="F:peptidoglycan L,D-transpeptidase activity"/>
    <property type="evidence" value="ECO:0007669"/>
    <property type="project" value="TreeGrafter"/>
</dbReference>
<dbReference type="GO" id="GO:0008360">
    <property type="term" value="P:regulation of cell shape"/>
    <property type="evidence" value="ECO:0007669"/>
    <property type="project" value="UniProtKB-UniRule"/>
</dbReference>
<dbReference type="PROSITE" id="PS52029">
    <property type="entry name" value="LD_TPASE"/>
    <property type="match status" value="1"/>
</dbReference>
<dbReference type="EMBL" id="NFZW01000014">
    <property type="protein sequence ID" value="RFA34900.1"/>
    <property type="molecule type" value="Genomic_DNA"/>
</dbReference>
<dbReference type="AlphaFoldDB" id="A0A3E0WPI4"/>
<dbReference type="GO" id="GO:0005576">
    <property type="term" value="C:extracellular region"/>
    <property type="evidence" value="ECO:0007669"/>
    <property type="project" value="TreeGrafter"/>
</dbReference>
<evidence type="ECO:0000256" key="4">
    <source>
        <dbReference type="ARBA" id="ARBA00022679"/>
    </source>
</evidence>
<organism evidence="12 13">
    <name type="scientific">Alkalilimnicola ehrlichii</name>
    <dbReference type="NCBI Taxonomy" id="351052"/>
    <lineage>
        <taxon>Bacteria</taxon>
        <taxon>Pseudomonadati</taxon>
        <taxon>Pseudomonadota</taxon>
        <taxon>Gammaproteobacteria</taxon>
        <taxon>Chromatiales</taxon>
        <taxon>Ectothiorhodospiraceae</taxon>
        <taxon>Alkalilimnicola</taxon>
    </lineage>
</organism>
<comment type="caution">
    <text evidence="12">The sequence shown here is derived from an EMBL/GenBank/DDBJ whole genome shotgun (WGS) entry which is preliminary data.</text>
</comment>
<protein>
    <recommendedName>
        <fullName evidence="11">L,D-TPase catalytic domain-containing protein</fullName>
    </recommendedName>
</protein>
<dbReference type="CDD" id="cd16913">
    <property type="entry name" value="YkuD_like"/>
    <property type="match status" value="1"/>
</dbReference>
<keyword evidence="6 9" id="KW-0133">Cell shape</keyword>
<accession>A0A3E0WPI4</accession>
<keyword evidence="3" id="KW-0328">Glycosyltransferase</keyword>
<dbReference type="InterPro" id="IPR038063">
    <property type="entry name" value="Transpep_catalytic_dom"/>
</dbReference>
<evidence type="ECO:0000256" key="8">
    <source>
        <dbReference type="ARBA" id="ARBA00023316"/>
    </source>
</evidence>
<evidence type="ECO:0000256" key="7">
    <source>
        <dbReference type="ARBA" id="ARBA00022984"/>
    </source>
</evidence>
<comment type="similarity">
    <text evidence="2">Belongs to the YkuD family.</text>
</comment>
<dbReference type="SUPFAM" id="SSF141523">
    <property type="entry name" value="L,D-transpeptidase catalytic domain-like"/>
    <property type="match status" value="1"/>
</dbReference>
<dbReference type="GO" id="GO:0018104">
    <property type="term" value="P:peptidoglycan-protein cross-linking"/>
    <property type="evidence" value="ECO:0007669"/>
    <property type="project" value="TreeGrafter"/>
</dbReference>
<dbReference type="Gene3D" id="2.40.440.10">
    <property type="entry name" value="L,D-transpeptidase catalytic domain-like"/>
    <property type="match status" value="1"/>
</dbReference>
<evidence type="ECO:0000256" key="10">
    <source>
        <dbReference type="SAM" id="SignalP"/>
    </source>
</evidence>
<evidence type="ECO:0000256" key="2">
    <source>
        <dbReference type="ARBA" id="ARBA00005992"/>
    </source>
</evidence>
<sequence>MQKFMVSLVLGWFAQLASAATYPLPPEGESLIGEIRYVEVQEGETLLDIGRRNGLGYLEMHRANPGIDMWVPEPGTIVTLPTMHILPDVPRQGLVLNVAEMRLYYFPKPSNGDEAVVETYPVSVGQMDWSTPLGETQVTLKLENPAWYPPASVRQVAAERGEELPRVVPPGPNNPIGAYAMRLDIPGYFIHGTNEPWRVGMRVTHGCIRMYPEDIEQLFYRVPVGTSVRIVNEPFKAAWREGTLYLQAHRPLEEDRQAIARDARHAYMPALDVVANALTGNGDHRVDYYRIRYVLEQKLGIPMPISRAGMGEGAQLAQQ</sequence>
<dbReference type="GO" id="GO:0071555">
    <property type="term" value="P:cell wall organization"/>
    <property type="evidence" value="ECO:0007669"/>
    <property type="project" value="UniProtKB-UniRule"/>
</dbReference>
<dbReference type="GO" id="GO:0016757">
    <property type="term" value="F:glycosyltransferase activity"/>
    <property type="evidence" value="ECO:0007669"/>
    <property type="project" value="UniProtKB-KW"/>
</dbReference>
<dbReference type="CDD" id="cd00118">
    <property type="entry name" value="LysM"/>
    <property type="match status" value="1"/>
</dbReference>
<dbReference type="RefSeq" id="WP_116302748.1">
    <property type="nucleotide sequence ID" value="NZ_NFZV01000013.1"/>
</dbReference>
<feature type="active site" description="Proton donor/acceptor" evidence="9">
    <location>
        <position position="191"/>
    </location>
</feature>
<keyword evidence="7 9" id="KW-0573">Peptidoglycan synthesis</keyword>
<dbReference type="UniPathway" id="UPA00219"/>
<dbReference type="InterPro" id="IPR050979">
    <property type="entry name" value="LD-transpeptidase"/>
</dbReference>
<comment type="pathway">
    <text evidence="1 9">Cell wall biogenesis; peptidoglycan biosynthesis.</text>
</comment>
<evidence type="ECO:0000256" key="6">
    <source>
        <dbReference type="ARBA" id="ARBA00022960"/>
    </source>
</evidence>
<feature type="active site" description="Nucleophile" evidence="9">
    <location>
        <position position="207"/>
    </location>
</feature>
<gene>
    <name evidence="12" type="ORF">CAL65_14505</name>
</gene>
<dbReference type="InterPro" id="IPR005490">
    <property type="entry name" value="LD_TPept_cat_dom"/>
</dbReference>
<evidence type="ECO:0000313" key="12">
    <source>
        <dbReference type="EMBL" id="RFA34900.1"/>
    </source>
</evidence>
<dbReference type="InterPro" id="IPR018392">
    <property type="entry name" value="LysM"/>
</dbReference>
<evidence type="ECO:0000313" key="13">
    <source>
        <dbReference type="Proteomes" id="UP000256763"/>
    </source>
</evidence>
<feature type="signal peptide" evidence="10">
    <location>
        <begin position="1"/>
        <end position="19"/>
    </location>
</feature>
<dbReference type="Proteomes" id="UP000256763">
    <property type="component" value="Unassembled WGS sequence"/>
</dbReference>
<keyword evidence="8 9" id="KW-0961">Cell wall biogenesis/degradation</keyword>
<keyword evidence="13" id="KW-1185">Reference proteome</keyword>
<evidence type="ECO:0000256" key="9">
    <source>
        <dbReference type="PROSITE-ProRule" id="PRU01373"/>
    </source>
</evidence>
<dbReference type="Pfam" id="PF03734">
    <property type="entry name" value="YkuD"/>
    <property type="match status" value="1"/>
</dbReference>
<dbReference type="PANTHER" id="PTHR30582">
    <property type="entry name" value="L,D-TRANSPEPTIDASE"/>
    <property type="match status" value="1"/>
</dbReference>
<dbReference type="PANTHER" id="PTHR30582:SF24">
    <property type="entry name" value="L,D-TRANSPEPTIDASE ERFK_SRFK-RELATED"/>
    <property type="match status" value="1"/>
</dbReference>
<keyword evidence="4" id="KW-0808">Transferase</keyword>
<evidence type="ECO:0000256" key="1">
    <source>
        <dbReference type="ARBA" id="ARBA00004752"/>
    </source>
</evidence>